<accession>A0A0A8YKM3</accession>
<proteinExistence type="predicted"/>
<reference evidence="1" key="2">
    <citation type="journal article" date="2015" name="Data Brief">
        <title>Shoot transcriptome of the giant reed, Arundo donax.</title>
        <authorList>
            <person name="Barrero R.A."/>
            <person name="Guerrero F.D."/>
            <person name="Moolhuijzen P."/>
            <person name="Goolsby J.A."/>
            <person name="Tidwell J."/>
            <person name="Bellgard S.E."/>
            <person name="Bellgard M.I."/>
        </authorList>
    </citation>
    <scope>NUCLEOTIDE SEQUENCE</scope>
    <source>
        <tissue evidence="1">Shoot tissue taken approximately 20 cm above the soil surface</tissue>
    </source>
</reference>
<sequence>MIQASLSQIPSEVMHCEAKPVFRICQRIFNCSTQALA</sequence>
<name>A0A0A8YKM3_ARUDO</name>
<dbReference type="EMBL" id="GBRH01271970">
    <property type="protein sequence ID" value="JAD25925.1"/>
    <property type="molecule type" value="Transcribed_RNA"/>
</dbReference>
<dbReference type="AlphaFoldDB" id="A0A0A8YKM3"/>
<protein>
    <submittedName>
        <fullName evidence="1">Uncharacterized protein</fullName>
    </submittedName>
</protein>
<reference evidence="1" key="1">
    <citation type="submission" date="2014-09" db="EMBL/GenBank/DDBJ databases">
        <authorList>
            <person name="Magalhaes I.L.F."/>
            <person name="Oliveira U."/>
            <person name="Santos F.R."/>
            <person name="Vidigal T.H.D.A."/>
            <person name="Brescovit A.D."/>
            <person name="Santos A.J."/>
        </authorList>
    </citation>
    <scope>NUCLEOTIDE SEQUENCE</scope>
    <source>
        <tissue evidence="1">Shoot tissue taken approximately 20 cm above the soil surface</tissue>
    </source>
</reference>
<organism evidence="1">
    <name type="scientific">Arundo donax</name>
    <name type="common">Giant reed</name>
    <name type="synonym">Donax arundinaceus</name>
    <dbReference type="NCBI Taxonomy" id="35708"/>
    <lineage>
        <taxon>Eukaryota</taxon>
        <taxon>Viridiplantae</taxon>
        <taxon>Streptophyta</taxon>
        <taxon>Embryophyta</taxon>
        <taxon>Tracheophyta</taxon>
        <taxon>Spermatophyta</taxon>
        <taxon>Magnoliopsida</taxon>
        <taxon>Liliopsida</taxon>
        <taxon>Poales</taxon>
        <taxon>Poaceae</taxon>
        <taxon>PACMAD clade</taxon>
        <taxon>Arundinoideae</taxon>
        <taxon>Arundineae</taxon>
        <taxon>Arundo</taxon>
    </lineage>
</organism>
<evidence type="ECO:0000313" key="1">
    <source>
        <dbReference type="EMBL" id="JAD25925.1"/>
    </source>
</evidence>